<protein>
    <recommendedName>
        <fullName evidence="1">Amidohydrolase 3 domain-containing protein</fullName>
    </recommendedName>
</protein>
<proteinExistence type="predicted"/>
<dbReference type="InterPro" id="IPR013108">
    <property type="entry name" value="Amidohydro_3"/>
</dbReference>
<dbReference type="AlphaFoldDB" id="E4WY73"/>
<sequence>MVDSTILFHNGSVFSTEGPPDCWILIKDGKVAARGNSAEQIKDLNLDNATKIDLQGKLLTPGIGDAHIHVGDVGWGREVLDLHRASVTEPKDSARSKDDFVNLTREYLASEKWLTINDTVNNFEALGWWDESDVPDLETLDSLVSDRPAIFHRRCLHVMALNSKAISALRLDSEEFVPPANIEIVRDENGKATGLLREGFNLVSEIRVESSTTLKRRIILGLETCVKAGLTQVHACEGKEPGLIEAWLELAKENKLKIRVFLSIFYDAFVDLKTRNILPKQGVTFGDRLTFDRVKLFADGALGANTAALSKHYKQAPHSGIALESIESMTFKLTEIMDQGYRAEIHVIGDRAVDNTLDGLFNSGYSIEQIRKFRHILNHSQIIRKDQHQRIIDLGCSCSIQPQFVTSDAPWVYESVPDELHDALYTWKTFLDLGIPVHGGSDSPVEEILPLEAIEAAIKRSDGNGGTFMPAECLTLREALSIFTHGVAQGVRLENKIGSLLPGQLADFNILNGSLDDTSVQNWKILESFVEGKLVFKA</sequence>
<keyword evidence="3" id="KW-1185">Reference proteome</keyword>
<dbReference type="SUPFAM" id="SSF51338">
    <property type="entry name" value="Composite domain of metallo-dependent hydrolases"/>
    <property type="match status" value="1"/>
</dbReference>
<dbReference type="Gene3D" id="2.30.40.10">
    <property type="entry name" value="Urease, subunit C, domain 1"/>
    <property type="match status" value="1"/>
</dbReference>
<reference evidence="2" key="1">
    <citation type="journal article" date="2010" name="Science">
        <title>Plasticity of animal genome architecture unmasked by rapid evolution of a pelagic tunicate.</title>
        <authorList>
            <person name="Denoeud F."/>
            <person name="Henriet S."/>
            <person name="Mungpakdee S."/>
            <person name="Aury J.M."/>
            <person name="Da Silva C."/>
            <person name="Brinkmann H."/>
            <person name="Mikhaleva J."/>
            <person name="Olsen L.C."/>
            <person name="Jubin C."/>
            <person name="Canestro C."/>
            <person name="Bouquet J.M."/>
            <person name="Danks G."/>
            <person name="Poulain J."/>
            <person name="Campsteijn C."/>
            <person name="Adamski M."/>
            <person name="Cross I."/>
            <person name="Yadetie F."/>
            <person name="Muffato M."/>
            <person name="Louis A."/>
            <person name="Butcher S."/>
            <person name="Tsagkogeorga G."/>
            <person name="Konrad A."/>
            <person name="Singh S."/>
            <person name="Jensen M.F."/>
            <person name="Cong E.H."/>
            <person name="Eikeseth-Otteraa H."/>
            <person name="Noel B."/>
            <person name="Anthouard V."/>
            <person name="Porcel B.M."/>
            <person name="Kachouri-Lafond R."/>
            <person name="Nishino A."/>
            <person name="Ugolini M."/>
            <person name="Chourrout P."/>
            <person name="Nishida H."/>
            <person name="Aasland R."/>
            <person name="Huzurbazar S."/>
            <person name="Westhof E."/>
            <person name="Delsuc F."/>
            <person name="Lehrach H."/>
            <person name="Reinhardt R."/>
            <person name="Weissenbach J."/>
            <person name="Roy S.W."/>
            <person name="Artiguenave F."/>
            <person name="Postlethwait J.H."/>
            <person name="Manak J.R."/>
            <person name="Thompson E.M."/>
            <person name="Jaillon O."/>
            <person name="Du Pasquier L."/>
            <person name="Boudinot P."/>
            <person name="Liberles D.A."/>
            <person name="Volff J.N."/>
            <person name="Philippe H."/>
            <person name="Lenhard B."/>
            <person name="Roest Crollius H."/>
            <person name="Wincker P."/>
            <person name="Chourrout D."/>
        </authorList>
    </citation>
    <scope>NUCLEOTIDE SEQUENCE [LARGE SCALE GENOMIC DNA]</scope>
</reference>
<dbReference type="InterPro" id="IPR011059">
    <property type="entry name" value="Metal-dep_hydrolase_composite"/>
</dbReference>
<dbReference type="EMBL" id="FN653018">
    <property type="protein sequence ID" value="CBY22317.1"/>
    <property type="molecule type" value="Genomic_DNA"/>
</dbReference>
<dbReference type="OrthoDB" id="3501663at2759"/>
<dbReference type="GO" id="GO:0016810">
    <property type="term" value="F:hydrolase activity, acting on carbon-nitrogen (but not peptide) bonds"/>
    <property type="evidence" value="ECO:0007669"/>
    <property type="project" value="InterPro"/>
</dbReference>
<dbReference type="Gene3D" id="3.20.20.140">
    <property type="entry name" value="Metal-dependent hydrolases"/>
    <property type="match status" value="1"/>
</dbReference>
<accession>E4WY73</accession>
<dbReference type="InterPro" id="IPR033932">
    <property type="entry name" value="YtcJ-like"/>
</dbReference>
<dbReference type="Pfam" id="PF07969">
    <property type="entry name" value="Amidohydro_3"/>
    <property type="match status" value="1"/>
</dbReference>
<dbReference type="PANTHER" id="PTHR22642:SF2">
    <property type="entry name" value="PROTEIN LONG AFTER FAR-RED 3"/>
    <property type="match status" value="1"/>
</dbReference>
<dbReference type="InterPro" id="IPR032466">
    <property type="entry name" value="Metal_Hydrolase"/>
</dbReference>
<evidence type="ECO:0000313" key="3">
    <source>
        <dbReference type="Proteomes" id="UP000001307"/>
    </source>
</evidence>
<dbReference type="PANTHER" id="PTHR22642">
    <property type="entry name" value="IMIDAZOLONEPROPIONASE"/>
    <property type="match status" value="1"/>
</dbReference>
<evidence type="ECO:0000313" key="2">
    <source>
        <dbReference type="EMBL" id="CBY22317.1"/>
    </source>
</evidence>
<dbReference type="Proteomes" id="UP000001307">
    <property type="component" value="Unassembled WGS sequence"/>
</dbReference>
<dbReference type="CDD" id="cd01300">
    <property type="entry name" value="YtcJ_like"/>
    <property type="match status" value="1"/>
</dbReference>
<gene>
    <name evidence="2" type="ORF">GSOID_T00011874001</name>
</gene>
<name>E4WY73_OIKDI</name>
<organism evidence="2">
    <name type="scientific">Oikopleura dioica</name>
    <name type="common">Tunicate</name>
    <dbReference type="NCBI Taxonomy" id="34765"/>
    <lineage>
        <taxon>Eukaryota</taxon>
        <taxon>Metazoa</taxon>
        <taxon>Chordata</taxon>
        <taxon>Tunicata</taxon>
        <taxon>Appendicularia</taxon>
        <taxon>Copelata</taxon>
        <taxon>Oikopleuridae</taxon>
        <taxon>Oikopleura</taxon>
    </lineage>
</organism>
<feature type="domain" description="Amidohydrolase 3" evidence="1">
    <location>
        <begin position="52"/>
        <end position="535"/>
    </location>
</feature>
<evidence type="ECO:0000259" key="1">
    <source>
        <dbReference type="Pfam" id="PF07969"/>
    </source>
</evidence>
<dbReference type="InParanoid" id="E4WY73"/>
<dbReference type="Gene3D" id="3.10.310.70">
    <property type="match status" value="1"/>
</dbReference>
<dbReference type="SUPFAM" id="SSF51556">
    <property type="entry name" value="Metallo-dependent hydrolases"/>
    <property type="match status" value="1"/>
</dbReference>